<evidence type="ECO:0000256" key="2">
    <source>
        <dbReference type="ARBA" id="ARBA00022801"/>
    </source>
</evidence>
<dbReference type="SMART" id="SM00796">
    <property type="entry name" value="AHS1"/>
    <property type="match status" value="1"/>
</dbReference>
<dbReference type="Gene3D" id="2.40.100.10">
    <property type="entry name" value="Cyclophilin-like"/>
    <property type="match status" value="1"/>
</dbReference>
<dbReference type="SUPFAM" id="SSF50891">
    <property type="entry name" value="Cyclophilin-like"/>
    <property type="match status" value="1"/>
</dbReference>
<organism evidence="5">
    <name type="scientific">Staphylococcus simulans</name>
    <dbReference type="NCBI Taxonomy" id="1286"/>
    <lineage>
        <taxon>Bacteria</taxon>
        <taxon>Bacillati</taxon>
        <taxon>Bacillota</taxon>
        <taxon>Bacilli</taxon>
        <taxon>Bacillales</taxon>
        <taxon>Staphylococcaceae</taxon>
        <taxon>Staphylococcus</taxon>
    </lineage>
</organism>
<proteinExistence type="predicted"/>
<dbReference type="GO" id="GO:0005524">
    <property type="term" value="F:ATP binding"/>
    <property type="evidence" value="ECO:0007669"/>
    <property type="project" value="UniProtKB-KW"/>
</dbReference>
<dbReference type="PANTHER" id="PTHR34698:SF2">
    <property type="entry name" value="5-OXOPROLINASE SUBUNIT B"/>
    <property type="match status" value="1"/>
</dbReference>
<evidence type="ECO:0000259" key="4">
    <source>
        <dbReference type="SMART" id="SM00796"/>
    </source>
</evidence>
<accession>A0A6N3BZL1</accession>
<keyword evidence="3" id="KW-0067">ATP-binding</keyword>
<gene>
    <name evidence="5" type="primary">kipI_1</name>
    <name evidence="5" type="ORF">SSLFYP27_01375</name>
</gene>
<feature type="domain" description="Carboxyltransferase" evidence="4">
    <location>
        <begin position="1"/>
        <end position="203"/>
    </location>
</feature>
<dbReference type="Pfam" id="PF02682">
    <property type="entry name" value="CT_C_D"/>
    <property type="match status" value="1"/>
</dbReference>
<name>A0A6N3BZL1_STASI</name>
<dbReference type="InterPro" id="IPR029000">
    <property type="entry name" value="Cyclophilin-like_dom_sf"/>
</dbReference>
<evidence type="ECO:0000256" key="3">
    <source>
        <dbReference type="ARBA" id="ARBA00022840"/>
    </source>
</evidence>
<dbReference type="PANTHER" id="PTHR34698">
    <property type="entry name" value="5-OXOPROLINASE SUBUNIT B"/>
    <property type="match status" value="1"/>
</dbReference>
<dbReference type="Gene3D" id="3.30.1360.40">
    <property type="match status" value="1"/>
</dbReference>
<reference evidence="5" key="1">
    <citation type="submission" date="2019-11" db="EMBL/GenBank/DDBJ databases">
        <authorList>
            <person name="Feng L."/>
        </authorList>
    </citation>
    <scope>NUCLEOTIDE SEQUENCE</scope>
    <source>
        <strain evidence="5">SsimulansLFYP27</strain>
    </source>
</reference>
<dbReference type="EMBL" id="CACRUO010000031">
    <property type="protein sequence ID" value="VYU08198.1"/>
    <property type="molecule type" value="Genomic_DNA"/>
</dbReference>
<keyword evidence="2" id="KW-0378">Hydrolase</keyword>
<keyword evidence="1" id="KW-0547">Nucleotide-binding</keyword>
<dbReference type="SUPFAM" id="SSF160467">
    <property type="entry name" value="PH0987 N-terminal domain-like"/>
    <property type="match status" value="1"/>
</dbReference>
<dbReference type="GO" id="GO:0016787">
    <property type="term" value="F:hydrolase activity"/>
    <property type="evidence" value="ECO:0007669"/>
    <property type="project" value="UniProtKB-KW"/>
</dbReference>
<evidence type="ECO:0000256" key="1">
    <source>
        <dbReference type="ARBA" id="ARBA00022741"/>
    </source>
</evidence>
<protein>
    <submittedName>
        <fullName evidence="5">Kinase A inhibitor</fullName>
    </submittedName>
</protein>
<dbReference type="InterPro" id="IPR003833">
    <property type="entry name" value="CT_C_D"/>
</dbReference>
<dbReference type="NCBIfam" id="TIGR00370">
    <property type="entry name" value="5-oxoprolinase subunit PxpB"/>
    <property type="match status" value="1"/>
</dbReference>
<sequence>MDYQIISEQAILVRFEPQIAPETFKKVQQLVVYLEHQDHEAIKEIVPSYRAVMIHFDDHKIHAKALIEDLKLDTLDVSDIETSESSKVVRIPVIYGGKYGPDIEEVAKLNDLTVEDVILLHTEPTYLIYMLGFMPGFPYLGGLDERLYTPRRDEPRVRIDAGSVGIAKNQTGLYPQDSPGGWQIIGRTPLDVFDLDREPMTLYEAGDRIEFYQISQDTYDEIIAQKNDPDFDIERWVTVQDEH</sequence>
<evidence type="ECO:0000313" key="5">
    <source>
        <dbReference type="EMBL" id="VYU08198.1"/>
    </source>
</evidence>
<dbReference type="RefSeq" id="WP_156666723.1">
    <property type="nucleotide sequence ID" value="NZ_CACRUO010000031.1"/>
</dbReference>
<dbReference type="AlphaFoldDB" id="A0A6N3BZL1"/>
<dbReference type="InterPro" id="IPR010016">
    <property type="entry name" value="PxpB"/>
</dbReference>